<dbReference type="Proteomes" id="UP000000715">
    <property type="component" value="Unplaced"/>
</dbReference>
<sequence length="477" mass="50889">MRKSSKLNKLNSCFRRFSEWFRLGRWEEQPPGMSLSLMNTIKAYSTWQQSSSPRERLLNSCPNRRKHFFCLKIYTGKINVSAAIDLEQTYRRAGIVQWGASGGRPGWKEAGEAAAVPTLFPPSGTPRRDGAARTAGIRMAPSPGQESLASLQRLRAEPRVRAAQRSARARPRALPGTPPGTAGRGGGDASGNGGGGSPAAPGDAVGRRGGADSARRPRRGSPGSYFRLEAPGFQRRRTPAPAGRLALSDGDAAVRVGKEVCAEAGNLPGRRRLPARPRAAPRPRLLGACAGGSPGSPGGTPSGRGLADKPSVWFITRVTGLVTCVLLLASLRALPGTSGNSLTLLTLERGRSHFRSVPSLADERFNPLNGKITYPYLHLISDRRRARGPLSWKRARALDTSPSFSSQNLQNALRPERDFLGDLTTVMWAGTSGKEEEVKSPGSQLSCLPPARKGPSTSGLEPALQAWASLLAGTGPF</sequence>
<dbReference type="RefSeq" id="XP_044919367.1">
    <property type="nucleotide sequence ID" value="XM_045063432.1"/>
</dbReference>
<accession>A0A8U0R9S0</accession>
<feature type="compositionally biased region" description="Gly residues" evidence="1">
    <location>
        <begin position="289"/>
        <end position="302"/>
    </location>
</feature>
<evidence type="ECO:0000313" key="2">
    <source>
        <dbReference type="Proteomes" id="UP000000715"/>
    </source>
</evidence>
<feature type="region of interest" description="Disordered" evidence="1">
    <location>
        <begin position="283"/>
        <end position="305"/>
    </location>
</feature>
<feature type="region of interest" description="Disordered" evidence="1">
    <location>
        <begin position="433"/>
        <end position="459"/>
    </location>
</feature>
<feature type="region of interest" description="Disordered" evidence="1">
    <location>
        <begin position="117"/>
        <end position="244"/>
    </location>
</feature>
<proteinExistence type="predicted"/>
<dbReference type="GeneID" id="123387269"/>
<dbReference type="OrthoDB" id="10679201at2759"/>
<feature type="compositionally biased region" description="Gly residues" evidence="1">
    <location>
        <begin position="182"/>
        <end position="197"/>
    </location>
</feature>
<evidence type="ECO:0000313" key="3">
    <source>
        <dbReference type="RefSeq" id="XP_044919367.1"/>
    </source>
</evidence>
<evidence type="ECO:0000256" key="1">
    <source>
        <dbReference type="SAM" id="MobiDB-lite"/>
    </source>
</evidence>
<feature type="compositionally biased region" description="Basic and acidic residues" evidence="1">
    <location>
        <begin position="205"/>
        <end position="215"/>
    </location>
</feature>
<dbReference type="AlphaFoldDB" id="A0A8U0R9S0"/>
<reference evidence="3" key="1">
    <citation type="submission" date="2025-08" db="UniProtKB">
        <authorList>
            <consortium name="RefSeq"/>
        </authorList>
    </citation>
    <scope>IDENTIFICATION</scope>
    <source>
        <tissue evidence="3">Brain</tissue>
    </source>
</reference>
<gene>
    <name evidence="3" type="primary">LOC123387269</name>
</gene>
<keyword evidence="2" id="KW-1185">Reference proteome</keyword>
<feature type="compositionally biased region" description="Low complexity" evidence="1">
    <location>
        <begin position="161"/>
        <end position="181"/>
    </location>
</feature>
<organism evidence="2 3">
    <name type="scientific">Mustela putorius furo</name>
    <name type="common">European domestic ferret</name>
    <name type="synonym">Mustela furo</name>
    <dbReference type="NCBI Taxonomy" id="9669"/>
    <lineage>
        <taxon>Eukaryota</taxon>
        <taxon>Metazoa</taxon>
        <taxon>Chordata</taxon>
        <taxon>Craniata</taxon>
        <taxon>Vertebrata</taxon>
        <taxon>Euteleostomi</taxon>
        <taxon>Mammalia</taxon>
        <taxon>Eutheria</taxon>
        <taxon>Laurasiatheria</taxon>
        <taxon>Carnivora</taxon>
        <taxon>Caniformia</taxon>
        <taxon>Musteloidea</taxon>
        <taxon>Mustelidae</taxon>
        <taxon>Mustelinae</taxon>
        <taxon>Mustela</taxon>
    </lineage>
</organism>
<protein>
    <submittedName>
        <fullName evidence="3">Uncharacterized protein LOC123387269</fullName>
    </submittedName>
</protein>
<name>A0A8U0R9S0_MUSPF</name>